<accession>A0A9W7FYG8</accession>
<dbReference type="AlphaFoldDB" id="A0A9W7FYG8"/>
<proteinExistence type="predicted"/>
<dbReference type="Proteomes" id="UP001165065">
    <property type="component" value="Unassembled WGS sequence"/>
</dbReference>
<evidence type="ECO:0000313" key="2">
    <source>
        <dbReference type="Proteomes" id="UP001165065"/>
    </source>
</evidence>
<name>A0A9W7FYG8_9STRA</name>
<gene>
    <name evidence="1" type="ORF">TrCOL_g9585</name>
</gene>
<protein>
    <submittedName>
        <fullName evidence="1">Uncharacterized protein</fullName>
    </submittedName>
</protein>
<dbReference type="OrthoDB" id="46292at2759"/>
<organism evidence="1 2">
    <name type="scientific">Triparma columacea</name>
    <dbReference type="NCBI Taxonomy" id="722753"/>
    <lineage>
        <taxon>Eukaryota</taxon>
        <taxon>Sar</taxon>
        <taxon>Stramenopiles</taxon>
        <taxon>Ochrophyta</taxon>
        <taxon>Bolidophyceae</taxon>
        <taxon>Parmales</taxon>
        <taxon>Triparmaceae</taxon>
        <taxon>Triparma</taxon>
    </lineage>
</organism>
<reference evidence="2" key="1">
    <citation type="journal article" date="2023" name="Commun. Biol.">
        <title>Genome analysis of Parmales, the sister group of diatoms, reveals the evolutionary specialization of diatoms from phago-mixotrophs to photoautotrophs.</title>
        <authorList>
            <person name="Ban H."/>
            <person name="Sato S."/>
            <person name="Yoshikawa S."/>
            <person name="Yamada K."/>
            <person name="Nakamura Y."/>
            <person name="Ichinomiya M."/>
            <person name="Sato N."/>
            <person name="Blanc-Mathieu R."/>
            <person name="Endo H."/>
            <person name="Kuwata A."/>
            <person name="Ogata H."/>
        </authorList>
    </citation>
    <scope>NUCLEOTIDE SEQUENCE [LARGE SCALE GENOMIC DNA]</scope>
</reference>
<dbReference type="EMBL" id="BRYA01000580">
    <property type="protein sequence ID" value="GMI24081.1"/>
    <property type="molecule type" value="Genomic_DNA"/>
</dbReference>
<sequence length="551" mass="59346">MSSSPFELRQSNFTEGTVRLKGPGKYILMEDITFAPSSPWPDCGTAYKREMYCGGGVRPTGAFHLGFFAAVTLEGQDVHLDLNGFVIQQSLRHSLQQRFFAIVETGSSPFIIGQGPGDFTEEQVIGCQRCSVANGSIGRSSHHGIHGNGNIDISFRNLIISDHEVAGISLNGPQRCSINGVVIKGHSRAVLARATLSASRYLLRFFNAIPVGINKPESLVEAMEILQALEDDFIESSVVGTLPSLEAQHQFGNPGHLIDGNAYGIAIHGRGVLVNSFGQTMPSNFSEAARSITIENTRIEGVSARVTEVVTICSRDNQKPMVDVAGSVFRIDEIHAPDGSLRLDALHTARLEYARFVKSLPPSLSAHAKGTMNVDDELLEAYFIGQSALGAALQNYTRVCNSDSMHHANKGTIGLFIQRTRNVKIKNVTVAGVTNVGDVGSSVCGKYQTSQWTGHLGYTGSQSYGVVVTTSKTIDISGLHIENVFSKNAASYGITFFNNVEDVISTGIQGIHIQNITSGFIENGPNDPPRCYPIAIGNGISLENVKITTMK</sequence>
<keyword evidence="2" id="KW-1185">Reference proteome</keyword>
<comment type="caution">
    <text evidence="1">The sequence shown here is derived from an EMBL/GenBank/DDBJ whole genome shotgun (WGS) entry which is preliminary data.</text>
</comment>
<evidence type="ECO:0000313" key="1">
    <source>
        <dbReference type="EMBL" id="GMI24081.1"/>
    </source>
</evidence>